<comment type="caution">
    <text evidence="1">The sequence shown here is derived from an EMBL/GenBank/DDBJ whole genome shotgun (WGS) entry which is preliminary data.</text>
</comment>
<dbReference type="AlphaFoldDB" id="A0A8J7IQW6"/>
<dbReference type="RefSeq" id="WP_199385295.1">
    <property type="nucleotide sequence ID" value="NZ_JAEMHM010000014.1"/>
</dbReference>
<gene>
    <name evidence="1" type="ORF">JFN93_16835</name>
</gene>
<dbReference type="Proteomes" id="UP000636888">
    <property type="component" value="Unassembled WGS sequence"/>
</dbReference>
<dbReference type="EMBL" id="JAEMHM010000014">
    <property type="protein sequence ID" value="MBJ6726378.1"/>
    <property type="molecule type" value="Genomic_DNA"/>
</dbReference>
<keyword evidence="2" id="KW-1185">Reference proteome</keyword>
<accession>A0A8J7IQW6</accession>
<proteinExistence type="predicted"/>
<name>A0A8J7IQW6_9BACT</name>
<organism evidence="1 2">
    <name type="scientific">Geomesophilobacter sediminis</name>
    <dbReference type="NCBI Taxonomy" id="2798584"/>
    <lineage>
        <taxon>Bacteria</taxon>
        <taxon>Pseudomonadati</taxon>
        <taxon>Thermodesulfobacteriota</taxon>
        <taxon>Desulfuromonadia</taxon>
        <taxon>Geobacterales</taxon>
        <taxon>Geobacteraceae</taxon>
        <taxon>Geomesophilobacter</taxon>
    </lineage>
</organism>
<evidence type="ECO:0000313" key="2">
    <source>
        <dbReference type="Proteomes" id="UP000636888"/>
    </source>
</evidence>
<evidence type="ECO:0000313" key="1">
    <source>
        <dbReference type="EMBL" id="MBJ6726378.1"/>
    </source>
</evidence>
<sequence length="182" mass="20596">MARNLLLELIENFPQADPASEFHGEEINGCEAVNFISEFILDVREYLDCEENRESEALAVLKACWDFIENVTDEDPERTDKFFTLRERVRNCLSDRRHESPTVAVILEGGLVQCIVSNRPNDIQPMNLMVLDYDTEGADEEELLQVPQKDGSISTATGRYVGFDHAEIGLAAVMDQLDARGW</sequence>
<protein>
    <submittedName>
        <fullName evidence="1">Uncharacterized protein</fullName>
    </submittedName>
</protein>
<reference evidence="1" key="1">
    <citation type="submission" date="2020-12" db="EMBL/GenBank/DDBJ databases">
        <title>Geomonas sp. Red875, isolated from river sediment.</title>
        <authorList>
            <person name="Xu Z."/>
            <person name="Zhang Z."/>
            <person name="Masuda Y."/>
            <person name="Itoh H."/>
            <person name="Senoo K."/>
        </authorList>
    </citation>
    <scope>NUCLEOTIDE SEQUENCE</scope>
    <source>
        <strain evidence="1">Red875</strain>
    </source>
</reference>